<feature type="domain" description="HTH asnC-type" evidence="4">
    <location>
        <begin position="1"/>
        <end position="63"/>
    </location>
</feature>
<dbReference type="InterPro" id="IPR011008">
    <property type="entry name" value="Dimeric_a/b-barrel"/>
</dbReference>
<dbReference type="InterPro" id="IPR011991">
    <property type="entry name" value="ArsR-like_HTH"/>
</dbReference>
<dbReference type="Proteomes" id="UP000319804">
    <property type="component" value="Unassembled WGS sequence"/>
</dbReference>
<dbReference type="GO" id="GO:0043565">
    <property type="term" value="F:sequence-specific DNA binding"/>
    <property type="evidence" value="ECO:0007669"/>
    <property type="project" value="InterPro"/>
</dbReference>
<reference evidence="5 6" key="1">
    <citation type="submission" date="2019-06" db="EMBL/GenBank/DDBJ databases">
        <title>Sequencing the genomes of 1000 actinobacteria strains.</title>
        <authorList>
            <person name="Klenk H.-P."/>
        </authorList>
    </citation>
    <scope>NUCLEOTIDE SEQUENCE [LARGE SCALE GENOMIC DNA]</scope>
    <source>
        <strain evidence="5 6">DSM 20427</strain>
    </source>
</reference>
<dbReference type="SUPFAM" id="SSF46785">
    <property type="entry name" value="Winged helix' DNA-binding domain"/>
    <property type="match status" value="1"/>
</dbReference>
<evidence type="ECO:0000313" key="6">
    <source>
        <dbReference type="Proteomes" id="UP000319804"/>
    </source>
</evidence>
<evidence type="ECO:0000256" key="3">
    <source>
        <dbReference type="ARBA" id="ARBA00023163"/>
    </source>
</evidence>
<dbReference type="PROSITE" id="PS00519">
    <property type="entry name" value="HTH_ASNC_1"/>
    <property type="match status" value="1"/>
</dbReference>
<keyword evidence="1" id="KW-0805">Transcription regulation</keyword>
<dbReference type="InterPro" id="IPR000485">
    <property type="entry name" value="AsnC-type_HTH_dom"/>
</dbReference>
<keyword evidence="3" id="KW-0804">Transcription</keyword>
<keyword evidence="2" id="KW-0238">DNA-binding</keyword>
<proteinExistence type="predicted"/>
<dbReference type="GO" id="GO:0005829">
    <property type="term" value="C:cytosol"/>
    <property type="evidence" value="ECO:0007669"/>
    <property type="project" value="TreeGrafter"/>
</dbReference>
<evidence type="ECO:0000259" key="4">
    <source>
        <dbReference type="PROSITE" id="PS50956"/>
    </source>
</evidence>
<dbReference type="InterPro" id="IPR036390">
    <property type="entry name" value="WH_DNA-bd_sf"/>
</dbReference>
<dbReference type="SUPFAM" id="SSF54909">
    <property type="entry name" value="Dimeric alpha+beta barrel"/>
    <property type="match status" value="1"/>
</dbReference>
<dbReference type="Pfam" id="PF13412">
    <property type="entry name" value="HTH_24"/>
    <property type="match status" value="1"/>
</dbReference>
<dbReference type="PROSITE" id="PS50956">
    <property type="entry name" value="HTH_ASNC_2"/>
    <property type="match status" value="1"/>
</dbReference>
<dbReference type="InterPro" id="IPR036388">
    <property type="entry name" value="WH-like_DNA-bd_sf"/>
</dbReference>
<dbReference type="EMBL" id="VFPS01000007">
    <property type="protein sequence ID" value="TQM90588.1"/>
    <property type="molecule type" value="Genomic_DNA"/>
</dbReference>
<accession>A0A4Y3UJG7</accession>
<dbReference type="PRINTS" id="PR00033">
    <property type="entry name" value="HTHASNC"/>
</dbReference>
<keyword evidence="6" id="KW-1185">Reference proteome</keyword>
<dbReference type="SMART" id="SM00344">
    <property type="entry name" value="HTH_ASNC"/>
    <property type="match status" value="1"/>
</dbReference>
<dbReference type="InterPro" id="IPR019885">
    <property type="entry name" value="Tscrpt_reg_HTH_AsnC-type_CS"/>
</dbReference>
<dbReference type="PANTHER" id="PTHR30154">
    <property type="entry name" value="LEUCINE-RESPONSIVE REGULATORY PROTEIN"/>
    <property type="match status" value="1"/>
</dbReference>
<sequence length="151" mass="16093">MEDAVDTRIVAELSRDGRATLADLSAAVGLSVSAVQARLKRLEARGVITGYRATVDAEAVGRPLAAFIEITPLDPAQPDNAPELLEHLGAIEACHSIAGDAAYMLFARVASPRALEDLVRDIRHAAGVRTRTTVVLQTFYEHRPLVPAAGD</sequence>
<gene>
    <name evidence="5" type="ORF">FHX68_2909</name>
</gene>
<dbReference type="PANTHER" id="PTHR30154:SF53">
    <property type="entry name" value="HTH-TYPE TRANSCRIPTIONAL REGULATOR LRPC"/>
    <property type="match status" value="1"/>
</dbReference>
<dbReference type="Gene3D" id="1.10.10.10">
    <property type="entry name" value="Winged helix-like DNA-binding domain superfamily/Winged helix DNA-binding domain"/>
    <property type="match status" value="1"/>
</dbReference>
<protein>
    <submittedName>
        <fullName evidence="5">AsnC family transcriptional regulator</fullName>
    </submittedName>
</protein>
<name>A0A4Y3UJG7_9MICO</name>
<dbReference type="Pfam" id="PF01037">
    <property type="entry name" value="AsnC_trans_reg"/>
    <property type="match status" value="1"/>
</dbReference>
<evidence type="ECO:0000256" key="2">
    <source>
        <dbReference type="ARBA" id="ARBA00023125"/>
    </source>
</evidence>
<evidence type="ECO:0000313" key="5">
    <source>
        <dbReference type="EMBL" id="TQM90588.1"/>
    </source>
</evidence>
<dbReference type="CDD" id="cd00090">
    <property type="entry name" value="HTH_ARSR"/>
    <property type="match status" value="1"/>
</dbReference>
<dbReference type="RefSeq" id="WP_141380095.1">
    <property type="nucleotide sequence ID" value="NZ_BJNA01000014.1"/>
</dbReference>
<dbReference type="Gene3D" id="3.30.70.920">
    <property type="match status" value="1"/>
</dbReference>
<organism evidence="5 6">
    <name type="scientific">Microbacterium lacticum</name>
    <dbReference type="NCBI Taxonomy" id="33885"/>
    <lineage>
        <taxon>Bacteria</taxon>
        <taxon>Bacillati</taxon>
        <taxon>Actinomycetota</taxon>
        <taxon>Actinomycetes</taxon>
        <taxon>Micrococcales</taxon>
        <taxon>Microbacteriaceae</taxon>
        <taxon>Microbacterium</taxon>
    </lineage>
</organism>
<comment type="caution">
    <text evidence="5">The sequence shown here is derived from an EMBL/GenBank/DDBJ whole genome shotgun (WGS) entry which is preliminary data.</text>
</comment>
<dbReference type="AlphaFoldDB" id="A0A4Y3UJG7"/>
<dbReference type="InterPro" id="IPR019888">
    <property type="entry name" value="Tscrpt_reg_AsnC-like"/>
</dbReference>
<evidence type="ECO:0000256" key="1">
    <source>
        <dbReference type="ARBA" id="ARBA00023015"/>
    </source>
</evidence>
<dbReference type="GO" id="GO:0043200">
    <property type="term" value="P:response to amino acid"/>
    <property type="evidence" value="ECO:0007669"/>
    <property type="project" value="TreeGrafter"/>
</dbReference>
<dbReference type="InterPro" id="IPR019887">
    <property type="entry name" value="Tscrpt_reg_AsnC/Lrp_C"/>
</dbReference>
<dbReference type="OrthoDB" id="166264at2"/>